<feature type="region of interest" description="Disordered" evidence="1">
    <location>
        <begin position="358"/>
        <end position="410"/>
    </location>
</feature>
<evidence type="ECO:0000313" key="4">
    <source>
        <dbReference type="Proteomes" id="UP000799440"/>
    </source>
</evidence>
<accession>A0A6A6V071</accession>
<dbReference type="AlphaFoldDB" id="A0A6A6V071"/>
<sequence>MAFSFVAFFFFINFLVCVLTLSSETCFDTSLPDSFFSQIVDIAKWSEDVSGAASPGLDFLCPVPTLEMSSSDGFEPKLDTASVYSMDSTYHSTSGTSRNGAPIPEGYNTFAPQETRNRMSTQLFGSDIYSPTLSSDTFTAFPEQPSDISHFQLPSAAGDLESGDNVFSYANYTTGQAYSPYTATSVPRYTSAGAVDMGFWNNGDNQTMATPLNFNTYIRSPLNVDAAIYPGQESPELVFAQPQPQRSIARPRIDTSARPSIARKSSSFVSHQQASRRLSGDPAYGGLVMSPASVISTHLPSAATAEFEQRQMFEAKYVCQSLASMILTLCSADFEGATPSSVGQSVLDDDDVLSPSDEAAAKDIEEEQGKIARSHPLYQAQPDESGKYHCPQEGKPGCNHKPTPLKCNYE</sequence>
<dbReference type="OrthoDB" id="5062908at2759"/>
<dbReference type="Proteomes" id="UP000799440">
    <property type="component" value="Unassembled WGS sequence"/>
</dbReference>
<proteinExistence type="predicted"/>
<feature type="signal peptide" evidence="2">
    <location>
        <begin position="1"/>
        <end position="22"/>
    </location>
</feature>
<organism evidence="3 4">
    <name type="scientific">Sporormia fimetaria CBS 119925</name>
    <dbReference type="NCBI Taxonomy" id="1340428"/>
    <lineage>
        <taxon>Eukaryota</taxon>
        <taxon>Fungi</taxon>
        <taxon>Dikarya</taxon>
        <taxon>Ascomycota</taxon>
        <taxon>Pezizomycotina</taxon>
        <taxon>Dothideomycetes</taxon>
        <taxon>Pleosporomycetidae</taxon>
        <taxon>Pleosporales</taxon>
        <taxon>Sporormiaceae</taxon>
        <taxon>Sporormia</taxon>
    </lineage>
</organism>
<dbReference type="EMBL" id="MU006597">
    <property type="protein sequence ID" value="KAF2743403.1"/>
    <property type="molecule type" value="Genomic_DNA"/>
</dbReference>
<feature type="chain" id="PRO_5025353582" evidence="2">
    <location>
        <begin position="23"/>
        <end position="410"/>
    </location>
</feature>
<evidence type="ECO:0000256" key="2">
    <source>
        <dbReference type="SAM" id="SignalP"/>
    </source>
</evidence>
<evidence type="ECO:0000256" key="1">
    <source>
        <dbReference type="SAM" id="MobiDB-lite"/>
    </source>
</evidence>
<protein>
    <submittedName>
        <fullName evidence="3">Uncharacterized protein</fullName>
    </submittedName>
</protein>
<feature type="compositionally biased region" description="Polar residues" evidence="1">
    <location>
        <begin position="263"/>
        <end position="276"/>
    </location>
</feature>
<gene>
    <name evidence="3" type="ORF">M011DRAFT_220612</name>
</gene>
<feature type="region of interest" description="Disordered" evidence="1">
    <location>
        <begin position="254"/>
        <end position="278"/>
    </location>
</feature>
<evidence type="ECO:0000313" key="3">
    <source>
        <dbReference type="EMBL" id="KAF2743403.1"/>
    </source>
</evidence>
<feature type="compositionally biased region" description="Basic and acidic residues" evidence="1">
    <location>
        <begin position="359"/>
        <end position="370"/>
    </location>
</feature>
<keyword evidence="2" id="KW-0732">Signal</keyword>
<reference evidence="3" key="1">
    <citation type="journal article" date="2020" name="Stud. Mycol.">
        <title>101 Dothideomycetes genomes: a test case for predicting lifestyles and emergence of pathogens.</title>
        <authorList>
            <person name="Haridas S."/>
            <person name="Albert R."/>
            <person name="Binder M."/>
            <person name="Bloem J."/>
            <person name="Labutti K."/>
            <person name="Salamov A."/>
            <person name="Andreopoulos B."/>
            <person name="Baker S."/>
            <person name="Barry K."/>
            <person name="Bills G."/>
            <person name="Bluhm B."/>
            <person name="Cannon C."/>
            <person name="Castanera R."/>
            <person name="Culley D."/>
            <person name="Daum C."/>
            <person name="Ezra D."/>
            <person name="Gonzalez J."/>
            <person name="Henrissat B."/>
            <person name="Kuo A."/>
            <person name="Liang C."/>
            <person name="Lipzen A."/>
            <person name="Lutzoni F."/>
            <person name="Magnuson J."/>
            <person name="Mondo S."/>
            <person name="Nolan M."/>
            <person name="Ohm R."/>
            <person name="Pangilinan J."/>
            <person name="Park H.-J."/>
            <person name="Ramirez L."/>
            <person name="Alfaro M."/>
            <person name="Sun H."/>
            <person name="Tritt A."/>
            <person name="Yoshinaga Y."/>
            <person name="Zwiers L.-H."/>
            <person name="Turgeon B."/>
            <person name="Goodwin S."/>
            <person name="Spatafora J."/>
            <person name="Crous P."/>
            <person name="Grigoriev I."/>
        </authorList>
    </citation>
    <scope>NUCLEOTIDE SEQUENCE</scope>
    <source>
        <strain evidence="3">CBS 119925</strain>
    </source>
</reference>
<name>A0A6A6V071_9PLEO</name>
<keyword evidence="4" id="KW-1185">Reference proteome</keyword>